<sequence>MRVEIDTHTHTLASGHAYNTMNEMAKAAADKGLKGLAITEHAPEMPGTCHLYYFQNLKIVPRKRFGIELLLGTELNIMNAEGKVDLSEDVLKTLDIAIASIHIPCFRDERTVENVTAAYENVMENPYVDIIGHPDDGRFPVDMKRLVSKAKKTGTLLEVNNSSLRPDGFRENTKENCLRMVKECKEQGVMIVLGSDSHVDADIAEYPYAEEILKKANFPEELIANLSLEKLKACIKYGKKL</sequence>
<dbReference type="InterPro" id="IPR003141">
    <property type="entry name" value="Pol/His_phosphatase_N"/>
</dbReference>
<gene>
    <name evidence="2" type="primary">ycdX</name>
    <name evidence="2" type="ORF">ERS852423_00233</name>
</gene>
<dbReference type="GO" id="GO:0008270">
    <property type="term" value="F:zinc ion binding"/>
    <property type="evidence" value="ECO:0007669"/>
    <property type="project" value="TreeGrafter"/>
</dbReference>
<dbReference type="RefSeq" id="WP_055180153.1">
    <property type="nucleotide sequence ID" value="NZ_CABIWY010000001.1"/>
</dbReference>
<organism evidence="2 3">
    <name type="scientific">Dorea longicatena</name>
    <dbReference type="NCBI Taxonomy" id="88431"/>
    <lineage>
        <taxon>Bacteria</taxon>
        <taxon>Bacillati</taxon>
        <taxon>Bacillota</taxon>
        <taxon>Clostridia</taxon>
        <taxon>Lachnospirales</taxon>
        <taxon>Lachnospiraceae</taxon>
        <taxon>Dorea</taxon>
    </lineage>
</organism>
<dbReference type="Gene3D" id="3.20.20.140">
    <property type="entry name" value="Metal-dependent hydrolases"/>
    <property type="match status" value="1"/>
</dbReference>
<dbReference type="GO" id="GO:0042578">
    <property type="term" value="F:phosphoric ester hydrolase activity"/>
    <property type="evidence" value="ECO:0007669"/>
    <property type="project" value="TreeGrafter"/>
</dbReference>
<dbReference type="InterPro" id="IPR016195">
    <property type="entry name" value="Pol/histidinol_Pase-like"/>
</dbReference>
<dbReference type="InterPro" id="IPR004013">
    <property type="entry name" value="PHP_dom"/>
</dbReference>
<dbReference type="CDD" id="cd07437">
    <property type="entry name" value="PHP_HisPPase_Ycdx_like"/>
    <property type="match status" value="1"/>
</dbReference>
<dbReference type="GO" id="GO:0005829">
    <property type="term" value="C:cytosol"/>
    <property type="evidence" value="ECO:0007669"/>
    <property type="project" value="TreeGrafter"/>
</dbReference>
<dbReference type="NCBIfam" id="NF006702">
    <property type="entry name" value="PRK09248.1"/>
    <property type="match status" value="1"/>
</dbReference>
<protein>
    <submittedName>
        <fullName evidence="2">Probable phosphatase YcdX</fullName>
        <ecNumber evidence="2">3.1.3.-</ecNumber>
    </submittedName>
</protein>
<dbReference type="Proteomes" id="UP000095439">
    <property type="component" value="Unassembled WGS sequence"/>
</dbReference>
<name>A0A173WES8_9FIRM</name>
<evidence type="ECO:0000313" key="3">
    <source>
        <dbReference type="Proteomes" id="UP000095439"/>
    </source>
</evidence>
<evidence type="ECO:0000313" key="2">
    <source>
        <dbReference type="EMBL" id="CUN37884.1"/>
    </source>
</evidence>
<feature type="domain" description="Polymerase/histidinol phosphatase N-terminal" evidence="1">
    <location>
        <begin position="5"/>
        <end position="79"/>
    </location>
</feature>
<dbReference type="PANTHER" id="PTHR36928:SF1">
    <property type="entry name" value="PHOSPHATASE YCDX-RELATED"/>
    <property type="match status" value="1"/>
</dbReference>
<dbReference type="AlphaFoldDB" id="A0A173WES8"/>
<dbReference type="EMBL" id="CYYY01000001">
    <property type="protein sequence ID" value="CUN37884.1"/>
    <property type="molecule type" value="Genomic_DNA"/>
</dbReference>
<evidence type="ECO:0000259" key="1">
    <source>
        <dbReference type="SMART" id="SM00481"/>
    </source>
</evidence>
<proteinExistence type="predicted"/>
<dbReference type="PANTHER" id="PTHR36928">
    <property type="entry name" value="PHOSPHATASE YCDX-RELATED"/>
    <property type="match status" value="1"/>
</dbReference>
<reference evidence="2 3" key="1">
    <citation type="submission" date="2015-09" db="EMBL/GenBank/DDBJ databases">
        <authorList>
            <consortium name="Pathogen Informatics"/>
        </authorList>
    </citation>
    <scope>NUCLEOTIDE SEQUENCE [LARGE SCALE GENOMIC DNA]</scope>
    <source>
        <strain evidence="2 3">2789STDY5608866</strain>
    </source>
</reference>
<accession>A0A173WES8</accession>
<keyword evidence="2" id="KW-0378">Hydrolase</keyword>
<dbReference type="InterPro" id="IPR050243">
    <property type="entry name" value="PHP_phosphatase"/>
</dbReference>
<dbReference type="Pfam" id="PF02811">
    <property type="entry name" value="PHP"/>
    <property type="match status" value="1"/>
</dbReference>
<dbReference type="SUPFAM" id="SSF89550">
    <property type="entry name" value="PHP domain-like"/>
    <property type="match status" value="1"/>
</dbReference>
<dbReference type="SMART" id="SM00481">
    <property type="entry name" value="POLIIIAc"/>
    <property type="match status" value="1"/>
</dbReference>
<dbReference type="EC" id="3.1.3.-" evidence="2"/>